<name>A0ABC9AIS7_9POAL</name>
<dbReference type="AlphaFoldDB" id="A0ABC9AIS7"/>
<feature type="compositionally biased region" description="Low complexity" evidence="1">
    <location>
        <begin position="125"/>
        <end position="134"/>
    </location>
</feature>
<evidence type="ECO:0000313" key="2">
    <source>
        <dbReference type="EMBL" id="CAL4976842.1"/>
    </source>
</evidence>
<reference evidence="3" key="1">
    <citation type="submission" date="2024-06" db="EMBL/GenBank/DDBJ databases">
        <authorList>
            <person name="Ryan C."/>
        </authorList>
    </citation>
    <scope>NUCLEOTIDE SEQUENCE [LARGE SCALE GENOMIC DNA]</scope>
</reference>
<dbReference type="Proteomes" id="UP001497457">
    <property type="component" value="Chromosome 20rd"/>
</dbReference>
<feature type="compositionally biased region" description="Low complexity" evidence="1">
    <location>
        <begin position="107"/>
        <end position="117"/>
    </location>
</feature>
<feature type="compositionally biased region" description="Basic and acidic residues" evidence="1">
    <location>
        <begin position="135"/>
        <end position="147"/>
    </location>
</feature>
<feature type="compositionally biased region" description="Basic and acidic residues" evidence="1">
    <location>
        <begin position="1"/>
        <end position="12"/>
    </location>
</feature>
<dbReference type="EMBL" id="OZ075130">
    <property type="protein sequence ID" value="CAL4976842.1"/>
    <property type="molecule type" value="Genomic_DNA"/>
</dbReference>
<sequence length="186" mass="18263">MASLQKSHEERAQSAAQKAADELHAARRDDEAPGARAGGGILGSVQDSARSVMGAVQDTFSGSGGGGGGGGGGRGGGNDTTATVDSAAGDTMAAAGGYAEEGKAKARGAADAAMGKAAETKDAAAGRARGAMDAAADKKLRGGESEEDVMLRVKAADQMTGQAFNDVGMMGEEGTGMPRGRRRSSG</sequence>
<protein>
    <submittedName>
        <fullName evidence="2">Uncharacterized protein</fullName>
    </submittedName>
</protein>
<proteinExistence type="predicted"/>
<feature type="region of interest" description="Disordered" evidence="1">
    <location>
        <begin position="162"/>
        <end position="186"/>
    </location>
</feature>
<evidence type="ECO:0000313" key="3">
    <source>
        <dbReference type="Proteomes" id="UP001497457"/>
    </source>
</evidence>
<feature type="region of interest" description="Disordered" evidence="1">
    <location>
        <begin position="99"/>
        <end position="147"/>
    </location>
</feature>
<organism evidence="2 3">
    <name type="scientific">Urochloa decumbens</name>
    <dbReference type="NCBI Taxonomy" id="240449"/>
    <lineage>
        <taxon>Eukaryota</taxon>
        <taxon>Viridiplantae</taxon>
        <taxon>Streptophyta</taxon>
        <taxon>Embryophyta</taxon>
        <taxon>Tracheophyta</taxon>
        <taxon>Spermatophyta</taxon>
        <taxon>Magnoliopsida</taxon>
        <taxon>Liliopsida</taxon>
        <taxon>Poales</taxon>
        <taxon>Poaceae</taxon>
        <taxon>PACMAD clade</taxon>
        <taxon>Panicoideae</taxon>
        <taxon>Panicodae</taxon>
        <taxon>Paniceae</taxon>
        <taxon>Melinidinae</taxon>
        <taxon>Urochloa</taxon>
    </lineage>
</organism>
<keyword evidence="3" id="KW-1185">Reference proteome</keyword>
<gene>
    <name evidence="2" type="ORF">URODEC1_LOCUS53835</name>
</gene>
<evidence type="ECO:0000256" key="1">
    <source>
        <dbReference type="SAM" id="MobiDB-lite"/>
    </source>
</evidence>
<feature type="compositionally biased region" description="Gly residues" evidence="1">
    <location>
        <begin position="62"/>
        <end position="78"/>
    </location>
</feature>
<reference evidence="2 3" key="2">
    <citation type="submission" date="2024-10" db="EMBL/GenBank/DDBJ databases">
        <authorList>
            <person name="Ryan C."/>
        </authorList>
    </citation>
    <scope>NUCLEOTIDE SEQUENCE [LARGE SCALE GENOMIC DNA]</scope>
</reference>
<feature type="compositionally biased region" description="Basic and acidic residues" evidence="1">
    <location>
        <begin position="19"/>
        <end position="33"/>
    </location>
</feature>
<feature type="region of interest" description="Disordered" evidence="1">
    <location>
        <begin position="1"/>
        <end position="85"/>
    </location>
</feature>
<accession>A0ABC9AIS7</accession>